<dbReference type="Proteomes" id="UP000000238">
    <property type="component" value="Chromosome"/>
</dbReference>
<evidence type="ECO:0000313" key="2">
    <source>
        <dbReference type="Proteomes" id="UP000000238"/>
    </source>
</evidence>
<protein>
    <submittedName>
        <fullName evidence="1">ABC-type amino acid transport/signal transduction systems, periplasmic component/domain</fullName>
    </submittedName>
</protein>
<reference evidence="1 2" key="1">
    <citation type="journal article" date="2005" name="Nucleic Acids Res.">
        <title>Genomic blueprint of Hahella chejuensis, a marine microbe producing an algicidal agent.</title>
        <authorList>
            <person name="Jeong H."/>
            <person name="Yim J.H."/>
            <person name="Lee C."/>
            <person name="Choi S.-H."/>
            <person name="Park Y.K."/>
            <person name="Yoon S.H."/>
            <person name="Hur C.-G."/>
            <person name="Kang H.-Y."/>
            <person name="Kim D."/>
            <person name="Lee H.H."/>
            <person name="Park K.H."/>
            <person name="Park S.-H."/>
            <person name="Park H.-S."/>
            <person name="Lee H.K."/>
            <person name="Oh T.K."/>
            <person name="Kim J.F."/>
        </authorList>
    </citation>
    <scope>NUCLEOTIDE SEQUENCE [LARGE SCALE GENOMIC DNA]</scope>
    <source>
        <strain evidence="1 2">KCTC 2396</strain>
    </source>
</reference>
<sequence>MRSRFGLALMIWLLLGADSRGETVAPVWTYYTSPPYDLHGDGYDLTTIMCAELTKRSGGKWRFEPQSLPRKRIDSYLERGDQAVVVWVNPSWFGDMDETRYDWTRGVAPGRNEIVSLKTQPVEYTGPESLIGKSFGGVLGHRYVGIDELVAEGLIRREDASSFSSNFGKLLLRRIDVTMIPREELFYLMANERVGAQLYVSEKPHQKYERKMLVTKGLKGVRDYMDSQWDALNEHPDWRHLLQRYGLDQFQARKWLPGPAVWPAPARSADYALSF</sequence>
<name>Q2SG94_HAHCH</name>
<gene>
    <name evidence="1" type="ordered locus">HCH_03587</name>
</gene>
<organism evidence="1 2">
    <name type="scientific">Hahella chejuensis (strain KCTC 2396)</name>
    <dbReference type="NCBI Taxonomy" id="349521"/>
    <lineage>
        <taxon>Bacteria</taxon>
        <taxon>Pseudomonadati</taxon>
        <taxon>Pseudomonadota</taxon>
        <taxon>Gammaproteobacteria</taxon>
        <taxon>Oceanospirillales</taxon>
        <taxon>Hahellaceae</taxon>
        <taxon>Hahella</taxon>
    </lineage>
</organism>
<dbReference type="KEGG" id="hch:HCH_03587"/>
<dbReference type="HOGENOM" id="CLU_096099_0_0_6"/>
<accession>Q2SG94</accession>
<evidence type="ECO:0000313" key="1">
    <source>
        <dbReference type="EMBL" id="ABC30330.1"/>
    </source>
</evidence>
<dbReference type="EMBL" id="CP000155">
    <property type="protein sequence ID" value="ABC30330.1"/>
    <property type="molecule type" value="Genomic_DNA"/>
</dbReference>
<proteinExistence type="predicted"/>
<dbReference type="SUPFAM" id="SSF53850">
    <property type="entry name" value="Periplasmic binding protein-like II"/>
    <property type="match status" value="1"/>
</dbReference>
<dbReference type="eggNOG" id="COG0834">
    <property type="taxonomic scope" value="Bacteria"/>
</dbReference>
<keyword evidence="2" id="KW-1185">Reference proteome</keyword>
<dbReference type="AlphaFoldDB" id="Q2SG94"/>
<dbReference type="RefSeq" id="WP_011397398.1">
    <property type="nucleotide sequence ID" value="NC_007645.1"/>
</dbReference>